<accession>A0AA42AWY5</accession>
<sequence length="341" mass="39435">MSITTTQEQSVRELDPLLKDLSERKHDFRRNVAKLASELKDVKNKLALKEGSFVREALTRQKAETKAKSLEEEIIKLQKNLEESNGQLLNSTSTAQQYLKDFDDLRVQLSDTRAAADASATAAESAQLQCVNLVKELDEKNNLIKDHEDHVRRLEEKLDHLQKDLQAREVSQNQLKYEVLRIEHEIMQAVAKAGASKECELRKILDEVSPKNIEKLNKHIAAKDEEIVKLRDEMRIMSAHWKLKTRELESQLEKHRRADQDLKKRVLKLEFCLQEARAQTRKLQRTGEKRDKILKELRDQLAATKQQGLFSGGDKHNFWESSGFKFVASMSMLILVVFSKR</sequence>
<comment type="caution">
    <text evidence="2">The sequence shown here is derived from an EMBL/GenBank/DDBJ whole genome shotgun (WGS) entry which is preliminary data.</text>
</comment>
<keyword evidence="1" id="KW-0175">Coiled coil</keyword>
<feature type="coiled-coil region" evidence="1">
    <location>
        <begin position="123"/>
        <end position="171"/>
    </location>
</feature>
<evidence type="ECO:0000256" key="1">
    <source>
        <dbReference type="SAM" id="Coils"/>
    </source>
</evidence>
<evidence type="ECO:0000313" key="2">
    <source>
        <dbReference type="EMBL" id="MCL7042885.1"/>
    </source>
</evidence>
<evidence type="ECO:0000313" key="3">
    <source>
        <dbReference type="Proteomes" id="UP001177140"/>
    </source>
</evidence>
<feature type="coiled-coil region" evidence="1">
    <location>
        <begin position="213"/>
        <end position="265"/>
    </location>
</feature>
<dbReference type="AlphaFoldDB" id="A0AA42AWY5"/>
<organism evidence="2 3">
    <name type="scientific">Papaver nudicaule</name>
    <name type="common">Iceland poppy</name>
    <dbReference type="NCBI Taxonomy" id="74823"/>
    <lineage>
        <taxon>Eukaryota</taxon>
        <taxon>Viridiplantae</taxon>
        <taxon>Streptophyta</taxon>
        <taxon>Embryophyta</taxon>
        <taxon>Tracheophyta</taxon>
        <taxon>Spermatophyta</taxon>
        <taxon>Magnoliopsida</taxon>
        <taxon>Ranunculales</taxon>
        <taxon>Papaveraceae</taxon>
        <taxon>Papaveroideae</taxon>
        <taxon>Papaver</taxon>
    </lineage>
</organism>
<name>A0AA42AWY5_PAPNU</name>
<keyword evidence="3" id="KW-1185">Reference proteome</keyword>
<dbReference type="EMBL" id="JAJJMA010240572">
    <property type="protein sequence ID" value="MCL7042885.1"/>
    <property type="molecule type" value="Genomic_DNA"/>
</dbReference>
<dbReference type="PANTHER" id="PTHR48145">
    <property type="entry name" value="NUCLEAR ENVELOPE-ASSOCIATED PROTEIN 1"/>
    <property type="match status" value="1"/>
</dbReference>
<protein>
    <submittedName>
        <fullName evidence="2">Uncharacterized protein</fullName>
    </submittedName>
</protein>
<feature type="coiled-coil region" evidence="1">
    <location>
        <begin position="18"/>
        <end position="87"/>
    </location>
</feature>
<dbReference type="InterPro" id="IPR049932">
    <property type="entry name" value="NEAP1-4"/>
</dbReference>
<gene>
    <name evidence="2" type="ORF">MKW94_016101</name>
</gene>
<reference evidence="2" key="1">
    <citation type="submission" date="2022-03" db="EMBL/GenBank/DDBJ databases">
        <title>A functionally conserved STORR gene fusion in Papaver species that diverged 16.8 million years ago.</title>
        <authorList>
            <person name="Catania T."/>
        </authorList>
    </citation>
    <scope>NUCLEOTIDE SEQUENCE</scope>
    <source>
        <strain evidence="2">S-191538</strain>
    </source>
</reference>
<dbReference type="PANTHER" id="PTHR48145:SF5">
    <property type="entry name" value="NUCLEAR ENVELOPE-ASSOCIATED PROTEIN 2"/>
    <property type="match status" value="1"/>
</dbReference>
<dbReference type="Proteomes" id="UP001177140">
    <property type="component" value="Unassembled WGS sequence"/>
</dbReference>
<proteinExistence type="predicted"/>